<reference evidence="1" key="1">
    <citation type="submission" date="2020-02" db="EMBL/GenBank/DDBJ databases">
        <title>Draft genome sequence of Candidatus Afipia apatlaquensis IBT-C3, a potential strain for decolorization of textile dyes.</title>
        <authorList>
            <person name="Sanchez-Reyes A."/>
            <person name="Breton-Deval L."/>
            <person name="Mangelson H."/>
            <person name="Sanchez-Flores A."/>
        </authorList>
    </citation>
    <scope>NUCLEOTIDE SEQUENCE [LARGE SCALE GENOMIC DNA]</scope>
    <source>
        <strain evidence="1">IBT-C3</strain>
    </source>
</reference>
<accession>A0A7C9RK68</accession>
<gene>
    <name evidence="1" type="ORF">G4V63_30565</name>
</gene>
<keyword evidence="2" id="KW-1185">Reference proteome</keyword>
<dbReference type="SUPFAM" id="SSF49899">
    <property type="entry name" value="Concanavalin A-like lectins/glucanases"/>
    <property type="match status" value="1"/>
</dbReference>
<sequence length="244" mass="25562">MSRFGLGLISGGAPGNDAFTKILLHFDGTNGSQTFTDSNAGGTAKTWSVIGGVANTTLTTTGQKFGTAALSLPFLVNVDAITTPYSADFNFGNQDWTIDFWYTPNVSSASTSGLCGIGDEAALANVALMIWRNNTGTITASMCNTSASVFSVTSTTTFTTAVQRHIAFVRTGNTIKLFIDGTQEGGNVTVSGSIPNMTTYPFRVGASGSSSVHTKAFGTYDEFRLSVGIARWTANFTPPTSAYT</sequence>
<protein>
    <submittedName>
        <fullName evidence="1">LamG domain-containing protein</fullName>
    </submittedName>
</protein>
<comment type="caution">
    <text evidence="1">The sequence shown here is derived from an EMBL/GenBank/DDBJ whole genome shotgun (WGS) entry which is preliminary data.</text>
</comment>
<dbReference type="Pfam" id="PF13385">
    <property type="entry name" value="Laminin_G_3"/>
    <property type="match status" value="1"/>
</dbReference>
<dbReference type="Proteomes" id="UP000480266">
    <property type="component" value="Unassembled WGS sequence"/>
</dbReference>
<dbReference type="EMBL" id="JAAMRR010001565">
    <property type="protein sequence ID" value="NGX99384.1"/>
    <property type="molecule type" value="Genomic_DNA"/>
</dbReference>
<dbReference type="InterPro" id="IPR013320">
    <property type="entry name" value="ConA-like_dom_sf"/>
</dbReference>
<name>A0A7C9RK68_9BRAD</name>
<dbReference type="AlphaFoldDB" id="A0A7C9RK68"/>
<evidence type="ECO:0000313" key="2">
    <source>
        <dbReference type="Proteomes" id="UP000480266"/>
    </source>
</evidence>
<proteinExistence type="predicted"/>
<dbReference type="Gene3D" id="2.60.120.200">
    <property type="match status" value="1"/>
</dbReference>
<organism evidence="1 2">
    <name type="scientific">Candidatus Afipia apatlaquensis</name>
    <dbReference type="NCBI Taxonomy" id="2712852"/>
    <lineage>
        <taxon>Bacteria</taxon>
        <taxon>Pseudomonadati</taxon>
        <taxon>Pseudomonadota</taxon>
        <taxon>Alphaproteobacteria</taxon>
        <taxon>Hyphomicrobiales</taxon>
        <taxon>Nitrobacteraceae</taxon>
        <taxon>Afipia</taxon>
    </lineage>
</organism>
<evidence type="ECO:0000313" key="1">
    <source>
        <dbReference type="EMBL" id="NGX99384.1"/>
    </source>
</evidence>